<name>A0A7Y8Y0R5_9FLAO</name>
<keyword evidence="2" id="KW-0812">Transmembrane</keyword>
<evidence type="ECO:0000313" key="5">
    <source>
        <dbReference type="Proteomes" id="UP000535020"/>
    </source>
</evidence>
<reference evidence="4 5" key="1">
    <citation type="submission" date="2020-07" db="EMBL/GenBank/DDBJ databases">
        <authorList>
            <person name="Sun Q."/>
        </authorList>
    </citation>
    <scope>NUCLEOTIDE SEQUENCE [LARGE SCALE GENOMIC DNA]</scope>
    <source>
        <strain evidence="4 5">MAH-1</strain>
    </source>
</reference>
<keyword evidence="2" id="KW-0564">Palmitate</keyword>
<dbReference type="NCBIfam" id="TIGR01845">
    <property type="entry name" value="outer_NodT"/>
    <property type="match status" value="1"/>
</dbReference>
<dbReference type="GO" id="GO:0015562">
    <property type="term" value="F:efflux transmembrane transporter activity"/>
    <property type="evidence" value="ECO:0007669"/>
    <property type="project" value="InterPro"/>
</dbReference>
<proteinExistence type="inferred from homology"/>
<comment type="subcellular location">
    <subcellularLocation>
        <location evidence="2">Cell membrane</location>
        <topology evidence="2">Lipid-anchor</topology>
    </subcellularLocation>
</comment>
<evidence type="ECO:0000313" key="4">
    <source>
        <dbReference type="EMBL" id="NYA70300.1"/>
    </source>
</evidence>
<keyword evidence="2" id="KW-1134">Transmembrane beta strand</keyword>
<dbReference type="InterPro" id="IPR003423">
    <property type="entry name" value="OMP_efflux"/>
</dbReference>
<keyword evidence="2" id="KW-0449">Lipoprotein</keyword>
<keyword evidence="3" id="KW-0175">Coiled coil</keyword>
<dbReference type="Pfam" id="PF02321">
    <property type="entry name" value="OEP"/>
    <property type="match status" value="2"/>
</dbReference>
<evidence type="ECO:0000256" key="2">
    <source>
        <dbReference type="RuleBase" id="RU362097"/>
    </source>
</evidence>
<feature type="signal peptide" evidence="2">
    <location>
        <begin position="1"/>
        <end position="24"/>
    </location>
</feature>
<dbReference type="GO" id="GO:0005886">
    <property type="term" value="C:plasma membrane"/>
    <property type="evidence" value="ECO:0007669"/>
    <property type="project" value="UniProtKB-SubCell"/>
</dbReference>
<feature type="coiled-coil region" evidence="3">
    <location>
        <begin position="435"/>
        <end position="462"/>
    </location>
</feature>
<keyword evidence="2" id="KW-0732">Signal</keyword>
<dbReference type="PANTHER" id="PTHR30203">
    <property type="entry name" value="OUTER MEMBRANE CATION EFFLUX PROTEIN"/>
    <property type="match status" value="1"/>
</dbReference>
<dbReference type="AlphaFoldDB" id="A0A7Y8Y0R5"/>
<sequence>MKATKYIIVAAAALSVVGCKVPSAATSNEPKPMPETFASNKDTINSASVKWRQFFTDPNLQQLIDVAIQNNQELNITLQEIEIAKNEVRIKKGAYLPSVGLRAGAGIEKVGRYTSQGAGDASTEIRPGEEVPDPLADFTIAAVANWEVDVWKKLRNSKKAQVQRYLSSVEGKNFVMTNLIAEVANSYYELIALDSQLEIVRQNIEIQKNGYEIVKVQKEAARATELAVQKFNAEVLKSQSLEYEILQQIKETENKINFLLGRYPQEITRTKTNIIDLAPALVNAGIPSQLLANRPDIKQAELELAASKLDVKVARAEFYPSFDISAAIGFQAFKPSYLFTLPESLLYNVVGDLVAPVVNRNAIKAEYANANARQVQALYNYERTILNAYVETANQLSNIGNLDKSFDLKTKQVAALTRSIDVSNDLFKSARADYLEVLLTQRDALEAKMELIETKKAQMNAVVNVYRDLGGGWK</sequence>
<evidence type="ECO:0000256" key="1">
    <source>
        <dbReference type="ARBA" id="ARBA00007613"/>
    </source>
</evidence>
<keyword evidence="2" id="KW-0472">Membrane</keyword>
<comment type="caution">
    <text evidence="4">The sequence shown here is derived from an EMBL/GenBank/DDBJ whole genome shotgun (WGS) entry which is preliminary data.</text>
</comment>
<dbReference type="Gene3D" id="1.20.1600.10">
    <property type="entry name" value="Outer membrane efflux proteins (OEP)"/>
    <property type="match status" value="1"/>
</dbReference>
<dbReference type="PANTHER" id="PTHR30203:SF30">
    <property type="entry name" value="OUTER MEMBRANE PROTEIN-RELATED"/>
    <property type="match status" value="1"/>
</dbReference>
<dbReference type="RefSeq" id="WP_176005115.1">
    <property type="nucleotide sequence ID" value="NZ_JABWMI010000006.1"/>
</dbReference>
<dbReference type="Gene3D" id="2.20.200.10">
    <property type="entry name" value="Outer membrane efflux proteins (OEP)"/>
    <property type="match status" value="1"/>
</dbReference>
<keyword evidence="5" id="KW-1185">Reference proteome</keyword>
<organism evidence="4 5">
    <name type="scientific">Flavobacterium agri</name>
    <dbReference type="NCBI Taxonomy" id="2743471"/>
    <lineage>
        <taxon>Bacteria</taxon>
        <taxon>Pseudomonadati</taxon>
        <taxon>Bacteroidota</taxon>
        <taxon>Flavobacteriia</taxon>
        <taxon>Flavobacteriales</taxon>
        <taxon>Flavobacteriaceae</taxon>
        <taxon>Flavobacterium</taxon>
    </lineage>
</organism>
<gene>
    <name evidence="4" type="ORF">HZF10_05155</name>
</gene>
<dbReference type="EMBL" id="JACBJI010000002">
    <property type="protein sequence ID" value="NYA70300.1"/>
    <property type="molecule type" value="Genomic_DNA"/>
</dbReference>
<feature type="coiled-coil region" evidence="3">
    <location>
        <begin position="64"/>
        <end position="91"/>
    </location>
</feature>
<comment type="similarity">
    <text evidence="1 2">Belongs to the outer membrane factor (OMF) (TC 1.B.17) family.</text>
</comment>
<dbReference type="Proteomes" id="UP000535020">
    <property type="component" value="Unassembled WGS sequence"/>
</dbReference>
<dbReference type="SUPFAM" id="SSF56954">
    <property type="entry name" value="Outer membrane efflux proteins (OEP)"/>
    <property type="match status" value="1"/>
</dbReference>
<dbReference type="PROSITE" id="PS51257">
    <property type="entry name" value="PROKAR_LIPOPROTEIN"/>
    <property type="match status" value="1"/>
</dbReference>
<dbReference type="InterPro" id="IPR010131">
    <property type="entry name" value="MdtP/NodT-like"/>
</dbReference>
<feature type="chain" id="PRO_5031609734" evidence="2">
    <location>
        <begin position="25"/>
        <end position="474"/>
    </location>
</feature>
<accession>A0A7Y8Y0R5</accession>
<evidence type="ECO:0000256" key="3">
    <source>
        <dbReference type="SAM" id="Coils"/>
    </source>
</evidence>
<protein>
    <submittedName>
        <fullName evidence="4">TolC family protein</fullName>
    </submittedName>
</protein>